<dbReference type="InterPro" id="IPR018714">
    <property type="entry name" value="DUF2237"/>
</dbReference>
<dbReference type="EMBL" id="CAMXCT020001811">
    <property type="protein sequence ID" value="CAL1146644.1"/>
    <property type="molecule type" value="Genomic_DNA"/>
</dbReference>
<dbReference type="Proteomes" id="UP001152797">
    <property type="component" value="Unassembled WGS sequence"/>
</dbReference>
<evidence type="ECO:0000313" key="3">
    <source>
        <dbReference type="Proteomes" id="UP001152797"/>
    </source>
</evidence>
<dbReference type="EMBL" id="CAMXCT030001811">
    <property type="protein sequence ID" value="CAL4780581.1"/>
    <property type="molecule type" value="Genomic_DNA"/>
</dbReference>
<dbReference type="Gene3D" id="3.30.56.110">
    <property type="entry name" value="Protein of unknown function DUF2237"/>
    <property type="match status" value="1"/>
</dbReference>
<name>A0A9P1CJJ3_9DINO</name>
<dbReference type="EMBL" id="CAMXCT010001811">
    <property type="protein sequence ID" value="CAI3993269.1"/>
    <property type="molecule type" value="Genomic_DNA"/>
</dbReference>
<dbReference type="SUPFAM" id="SSF47473">
    <property type="entry name" value="EF-hand"/>
    <property type="match status" value="1"/>
</dbReference>
<organism evidence="1">
    <name type="scientific">Cladocopium goreaui</name>
    <dbReference type="NCBI Taxonomy" id="2562237"/>
    <lineage>
        <taxon>Eukaryota</taxon>
        <taxon>Sar</taxon>
        <taxon>Alveolata</taxon>
        <taxon>Dinophyceae</taxon>
        <taxon>Suessiales</taxon>
        <taxon>Symbiodiniaceae</taxon>
        <taxon>Cladocopium</taxon>
    </lineage>
</organism>
<accession>A0A9P1CJJ3</accession>
<evidence type="ECO:0000313" key="2">
    <source>
        <dbReference type="EMBL" id="CAL4780581.1"/>
    </source>
</evidence>
<dbReference type="AlphaFoldDB" id="A0A9P1CJJ3"/>
<comment type="caution">
    <text evidence="1">The sequence shown here is derived from an EMBL/GenBank/DDBJ whole genome shotgun (WGS) entry which is preliminary data.</text>
</comment>
<dbReference type="InterPro" id="IPR011992">
    <property type="entry name" value="EF-hand-dom_pair"/>
</dbReference>
<protein>
    <submittedName>
        <fullName evidence="2">EF-hand domain-containing protein</fullName>
    </submittedName>
</protein>
<proteinExistence type="predicted"/>
<keyword evidence="3" id="KW-1185">Reference proteome</keyword>
<evidence type="ECO:0000313" key="1">
    <source>
        <dbReference type="EMBL" id="CAI3993269.1"/>
    </source>
</evidence>
<reference evidence="2 3" key="2">
    <citation type="submission" date="2024-05" db="EMBL/GenBank/DDBJ databases">
        <authorList>
            <person name="Chen Y."/>
            <person name="Shah S."/>
            <person name="Dougan E. K."/>
            <person name="Thang M."/>
            <person name="Chan C."/>
        </authorList>
    </citation>
    <scope>NUCLEOTIDE SEQUENCE [LARGE SCALE GENOMIC DNA]</scope>
</reference>
<sequence length="494" mass="55362">MPDVVLPLALAKLSGPAVATAFAGPQNVLGTALQPCVHEGGTGYFRDNLCHAPGDPNHHEVCAQITRAFWPESGQGEVGIFGKWCICVHKLGEWLRGATAHHGISGIDCSATSIEALRGDKDAAQYIAQHCPGVAEANCGRWVYNLGSEKVGAATSIVMLSELDASRDVKLPDRWQVLFIRDIYELCIEEGSFQLSFSECEYGLKRSLTLDLWELVADAMHKVVDGLGGTPTFLQFLKKAFPGAQPKHLSTFENWCEQYDDLQKRSVEMDLLTEAADIFARKNAMPVLPQDDQVRLEKEFEEMDEDGTGCVPVSTIEQRWGWDTETCRGIMAKWDLTEDGCLDKGDFLRMMCPDGYRLPSMQGEDRDVFGMLLTGSIRYLSDAISNEEDLFAMSDRRTSRSGRKLKPMPFSLLPEIPDSTWNYWNDLFTRLDSDEDDHVGERDLLREGLLSQEVARRLMQIIDPEHPESFTRRGFLTACLKASNMRRAKFECGR</sequence>
<dbReference type="Pfam" id="PF09996">
    <property type="entry name" value="DUF2237"/>
    <property type="match status" value="1"/>
</dbReference>
<gene>
    <name evidence="1" type="ORF">C1SCF055_LOCUS20035</name>
</gene>
<dbReference type="Gene3D" id="1.10.238.10">
    <property type="entry name" value="EF-hand"/>
    <property type="match status" value="1"/>
</dbReference>
<dbReference type="OrthoDB" id="440826at2759"/>
<reference evidence="1" key="1">
    <citation type="submission" date="2022-10" db="EMBL/GenBank/DDBJ databases">
        <authorList>
            <person name="Chen Y."/>
            <person name="Dougan E. K."/>
            <person name="Chan C."/>
            <person name="Rhodes N."/>
            <person name="Thang M."/>
        </authorList>
    </citation>
    <scope>NUCLEOTIDE SEQUENCE</scope>
</reference>